<evidence type="ECO:0000256" key="3">
    <source>
        <dbReference type="ARBA" id="ARBA00022694"/>
    </source>
</evidence>
<keyword evidence="6" id="KW-0547">Nucleotide-binding</keyword>
<evidence type="ECO:0000256" key="4">
    <source>
        <dbReference type="ARBA" id="ARBA00022695"/>
    </source>
</evidence>
<evidence type="ECO:0000256" key="6">
    <source>
        <dbReference type="ARBA" id="ARBA00022741"/>
    </source>
</evidence>
<dbReference type="GO" id="GO:0042245">
    <property type="term" value="P:RNA repair"/>
    <property type="evidence" value="ECO:0007669"/>
    <property type="project" value="UniProtKB-KW"/>
</dbReference>
<evidence type="ECO:0000256" key="10">
    <source>
        <dbReference type="ARBA" id="ARBA00022884"/>
    </source>
</evidence>
<reference evidence="13" key="1">
    <citation type="submission" date="2018-01" db="EMBL/GenBank/DDBJ databases">
        <authorList>
            <person name="Regsiter A."/>
            <person name="William W."/>
        </authorList>
    </citation>
    <scope>NUCLEOTIDE SEQUENCE</scope>
    <source>
        <strain evidence="13">TRIP AH-1</strain>
    </source>
</reference>
<evidence type="ECO:0000256" key="2">
    <source>
        <dbReference type="ARBA" id="ARBA00022679"/>
    </source>
</evidence>
<dbReference type="Pfam" id="PF01966">
    <property type="entry name" value="HD"/>
    <property type="match status" value="1"/>
</dbReference>
<dbReference type="InterPro" id="IPR050124">
    <property type="entry name" value="tRNA_CCA-adding_enzyme"/>
</dbReference>
<dbReference type="InterPro" id="IPR032828">
    <property type="entry name" value="PolyA_RNA-bd"/>
</dbReference>
<dbReference type="SUPFAM" id="SSF81301">
    <property type="entry name" value="Nucleotidyltransferase"/>
    <property type="match status" value="1"/>
</dbReference>
<dbReference type="SMART" id="SM00471">
    <property type="entry name" value="HDc"/>
    <property type="match status" value="1"/>
</dbReference>
<dbReference type="InterPro" id="IPR003607">
    <property type="entry name" value="HD/PDEase_dom"/>
</dbReference>
<dbReference type="CDD" id="cd05398">
    <property type="entry name" value="NT_ClassII-CCAase"/>
    <property type="match status" value="1"/>
</dbReference>
<protein>
    <submittedName>
        <fullName evidence="13">Polynucleotide adenylyltransferase/metal dependent phosphohydrolase</fullName>
    </submittedName>
</protein>
<evidence type="ECO:0000256" key="5">
    <source>
        <dbReference type="ARBA" id="ARBA00022723"/>
    </source>
</evidence>
<evidence type="ECO:0000256" key="7">
    <source>
        <dbReference type="ARBA" id="ARBA00022800"/>
    </source>
</evidence>
<feature type="domain" description="HD/PDEase" evidence="12">
    <location>
        <begin position="236"/>
        <end position="394"/>
    </location>
</feature>
<dbReference type="EMBL" id="OJIN01000228">
    <property type="protein sequence ID" value="SPD76084.1"/>
    <property type="molecule type" value="Genomic_DNA"/>
</dbReference>
<organism evidence="13">
    <name type="scientific">uncultured Desulfobacterium sp</name>
    <dbReference type="NCBI Taxonomy" id="201089"/>
    <lineage>
        <taxon>Bacteria</taxon>
        <taxon>Pseudomonadati</taxon>
        <taxon>Thermodesulfobacteriota</taxon>
        <taxon>Desulfobacteria</taxon>
        <taxon>Desulfobacterales</taxon>
        <taxon>Desulfobacteriaceae</taxon>
        <taxon>Desulfobacterium</taxon>
        <taxon>environmental samples</taxon>
    </lineage>
</organism>
<dbReference type="InterPro" id="IPR006674">
    <property type="entry name" value="HD_domain"/>
</dbReference>
<dbReference type="Gene3D" id="3.30.460.10">
    <property type="entry name" value="Beta Polymerase, domain 2"/>
    <property type="match status" value="1"/>
</dbReference>
<dbReference type="GO" id="GO:0005524">
    <property type="term" value="F:ATP binding"/>
    <property type="evidence" value="ECO:0007669"/>
    <property type="project" value="UniProtKB-KW"/>
</dbReference>
<keyword evidence="5" id="KW-0479">Metal-binding</keyword>
<dbReference type="Pfam" id="PF01743">
    <property type="entry name" value="PolyA_pol"/>
    <property type="match status" value="1"/>
</dbReference>
<dbReference type="InterPro" id="IPR002646">
    <property type="entry name" value="PolA_pol_head_dom"/>
</dbReference>
<dbReference type="Pfam" id="PF12627">
    <property type="entry name" value="PolyA_pol_RNAbd"/>
    <property type="match status" value="1"/>
</dbReference>
<keyword evidence="2 11" id="KW-0808">Transferase</keyword>
<dbReference type="GO" id="GO:0016787">
    <property type="term" value="F:hydrolase activity"/>
    <property type="evidence" value="ECO:0007669"/>
    <property type="project" value="UniProtKB-KW"/>
</dbReference>
<accession>A0A445N310</accession>
<keyword evidence="8" id="KW-0067">ATP-binding</keyword>
<evidence type="ECO:0000259" key="12">
    <source>
        <dbReference type="SMART" id="SM00471"/>
    </source>
</evidence>
<keyword evidence="3" id="KW-0819">tRNA processing</keyword>
<dbReference type="PANTHER" id="PTHR47545">
    <property type="entry name" value="MULTIFUNCTIONAL CCA PROTEIN"/>
    <property type="match status" value="1"/>
</dbReference>
<comment type="similarity">
    <text evidence="11">Belongs to the tRNA nucleotidyltransferase/poly(A) polymerase family.</text>
</comment>
<evidence type="ECO:0000256" key="11">
    <source>
        <dbReference type="RuleBase" id="RU003953"/>
    </source>
</evidence>
<dbReference type="InterPro" id="IPR043519">
    <property type="entry name" value="NT_sf"/>
</dbReference>
<dbReference type="GO" id="GO:0003723">
    <property type="term" value="F:RNA binding"/>
    <property type="evidence" value="ECO:0007669"/>
    <property type="project" value="UniProtKB-KW"/>
</dbReference>
<evidence type="ECO:0000256" key="1">
    <source>
        <dbReference type="ARBA" id="ARBA00001946"/>
    </source>
</evidence>
<evidence type="ECO:0000256" key="9">
    <source>
        <dbReference type="ARBA" id="ARBA00022842"/>
    </source>
</evidence>
<name>A0A445N310_9BACT</name>
<keyword evidence="7" id="KW-0692">RNA repair</keyword>
<dbReference type="SUPFAM" id="SSF81891">
    <property type="entry name" value="Poly A polymerase C-terminal region-like"/>
    <property type="match status" value="1"/>
</dbReference>
<sequence>MGQITEILNKWFSSLKEADPDCYLVGGAVRDFLLGRPTKDIDLITSKPEILARLIARDRNAAVIAFREGTDKECVRVLDRDEPEVYVDIAPVRGLTIADDLLLRDFTINAMALKIGPCGKPGDIIDPLNGSYDLKNQLIRVVRPEAFFKDPLRMLRAFRFAADLGFLIEPSTLSAIKNATPLILTVSSERILVELIAILNTSHSTDFIKMMDKSGLIDVLFPEVGPMKGCKQNNYHHLDVWDHSLMTTGHCEYIINHLHKFFGAVYESVINNLQVGNRLALLKLAALFHDVAKPECRGNSPRDSHITFYGHPERGAEIVASIASRLKMSNQHLEFLCTMIAEHMHLLSLSRSGVKTATLMRWFRKLGDNIIALIILEMADTMATLGPDSKLAEQDYFIEWSKKTVTAYYGHIKRQLERQDLISGKDLIALGMDPGPGMGMILKQVRQAQDEGQVQDRDNALLLASNLMNRLEAGVKDPEVGIQDQK</sequence>
<keyword evidence="9" id="KW-0460">Magnesium</keyword>
<proteinExistence type="inferred from homology"/>
<keyword evidence="13" id="KW-0378">Hydrolase</keyword>
<evidence type="ECO:0000256" key="8">
    <source>
        <dbReference type="ARBA" id="ARBA00022840"/>
    </source>
</evidence>
<keyword evidence="10 11" id="KW-0694">RNA-binding</keyword>
<evidence type="ECO:0000313" key="13">
    <source>
        <dbReference type="EMBL" id="SPD76084.1"/>
    </source>
</evidence>
<comment type="cofactor">
    <cofactor evidence="1">
        <name>Mg(2+)</name>
        <dbReference type="ChEBI" id="CHEBI:18420"/>
    </cofactor>
</comment>
<dbReference type="PANTHER" id="PTHR47545:SF1">
    <property type="entry name" value="MULTIFUNCTIONAL CCA PROTEIN"/>
    <property type="match status" value="1"/>
</dbReference>
<dbReference type="AlphaFoldDB" id="A0A445N310"/>
<dbReference type="GO" id="GO:0046872">
    <property type="term" value="F:metal ion binding"/>
    <property type="evidence" value="ECO:0007669"/>
    <property type="project" value="UniProtKB-KW"/>
</dbReference>
<dbReference type="GO" id="GO:0008033">
    <property type="term" value="P:tRNA processing"/>
    <property type="evidence" value="ECO:0007669"/>
    <property type="project" value="UniProtKB-KW"/>
</dbReference>
<dbReference type="GO" id="GO:0016779">
    <property type="term" value="F:nucleotidyltransferase activity"/>
    <property type="evidence" value="ECO:0007669"/>
    <property type="project" value="UniProtKB-KW"/>
</dbReference>
<dbReference type="Gene3D" id="1.10.3090.10">
    <property type="entry name" value="cca-adding enzyme, domain 2"/>
    <property type="match status" value="1"/>
</dbReference>
<keyword evidence="4 13" id="KW-0548">Nucleotidyltransferase</keyword>
<gene>
    <name evidence="13" type="ORF">PITCH_A820003</name>
</gene>